<dbReference type="AlphaFoldDB" id="A0A7V4THC6"/>
<evidence type="ECO:0000313" key="1">
    <source>
        <dbReference type="EMBL" id="HGY38503.1"/>
    </source>
</evidence>
<proteinExistence type="predicted"/>
<dbReference type="EMBL" id="DTIY01000013">
    <property type="protein sequence ID" value="HGY38503.1"/>
    <property type="molecule type" value="Genomic_DNA"/>
</dbReference>
<sequence length="180" mass="21459">MNHGEPLQEFRKALGMFVDWVSQGKVKIKEFREAFAALDDFTVNLQDTLEELLKRSGIEDKDEWRYWWMRLAQRNSAKLCEELRKYGFSLRKEREVYERIYDREKKKPRGLAYRILELTRLGKRDEVFFSLLNIFQGVEIKPDLARAFNPVYSDELFRVFVYSFLSGLLGPEKSSPEEVE</sequence>
<protein>
    <submittedName>
        <fullName evidence="1">Uncharacterized protein</fullName>
    </submittedName>
</protein>
<gene>
    <name evidence="1" type="ORF">ENW11_01655</name>
</gene>
<accession>A0A7V4THC6</accession>
<organism evidence="1">
    <name type="scientific">Candidatus Caldatribacterium saccharofermentans</name>
    <dbReference type="NCBI Taxonomy" id="1454753"/>
    <lineage>
        <taxon>Bacteria</taxon>
        <taxon>Pseudomonadati</taxon>
        <taxon>Atribacterota</taxon>
        <taxon>Atribacteria</taxon>
        <taxon>Atribacterales</taxon>
        <taxon>Candidatus Caldatribacteriaceae</taxon>
        <taxon>Candidatus Caldatribacterium</taxon>
    </lineage>
</organism>
<reference evidence="1" key="1">
    <citation type="journal article" date="2020" name="mSystems">
        <title>Genome- and Community-Level Interaction Insights into Carbon Utilization and Element Cycling Functions of Hydrothermarchaeota in Hydrothermal Sediment.</title>
        <authorList>
            <person name="Zhou Z."/>
            <person name="Liu Y."/>
            <person name="Xu W."/>
            <person name="Pan J."/>
            <person name="Luo Z.H."/>
            <person name="Li M."/>
        </authorList>
    </citation>
    <scope>NUCLEOTIDE SEQUENCE [LARGE SCALE GENOMIC DNA]</scope>
    <source>
        <strain evidence="1">SpSt-82</strain>
    </source>
</reference>
<comment type="caution">
    <text evidence="1">The sequence shown here is derived from an EMBL/GenBank/DDBJ whole genome shotgun (WGS) entry which is preliminary data.</text>
</comment>
<name>A0A7V4THC6_9BACT</name>